<dbReference type="GO" id="GO:0005829">
    <property type="term" value="C:cytosol"/>
    <property type="evidence" value="ECO:0007669"/>
    <property type="project" value="TreeGrafter"/>
</dbReference>
<gene>
    <name evidence="2" type="ORF">IW245_002748</name>
</gene>
<dbReference type="InterPro" id="IPR006056">
    <property type="entry name" value="RidA"/>
</dbReference>
<dbReference type="SUPFAM" id="SSF55298">
    <property type="entry name" value="YjgF-like"/>
    <property type="match status" value="1"/>
</dbReference>
<dbReference type="CDD" id="cd00448">
    <property type="entry name" value="YjgF_YER057c_UK114_family"/>
    <property type="match status" value="1"/>
</dbReference>
<comment type="caution">
    <text evidence="2">The sequence shown here is derived from an EMBL/GenBank/DDBJ whole genome shotgun (WGS) entry which is preliminary data.</text>
</comment>
<dbReference type="PANTHER" id="PTHR11803:SF58">
    <property type="entry name" value="PROTEIN HMF1-RELATED"/>
    <property type="match status" value="1"/>
</dbReference>
<keyword evidence="3" id="KW-1185">Reference proteome</keyword>
<dbReference type="NCBIfam" id="TIGR00004">
    <property type="entry name" value="Rid family detoxifying hydrolase"/>
    <property type="match status" value="1"/>
</dbReference>
<dbReference type="AlphaFoldDB" id="A0A8J7GDC4"/>
<reference evidence="2" key="1">
    <citation type="submission" date="2020-11" db="EMBL/GenBank/DDBJ databases">
        <title>Sequencing the genomes of 1000 actinobacteria strains.</title>
        <authorList>
            <person name="Klenk H.-P."/>
        </authorList>
    </citation>
    <scope>NUCLEOTIDE SEQUENCE</scope>
    <source>
        <strain evidence="2">DSM 45356</strain>
    </source>
</reference>
<sequence>MNRTAVSTGAAPPAIGPYSQAIVANGLVFCSGTIGTDPVTGLLADGIEAQTEQALRNLGAILTAAGASLSTVVKTTIFYTDPADFATINAIYAGHMSDPAPARSAPANVLLPDGILISIEAIATTGNPASPVHDRGL</sequence>
<name>A0A8J7GDC4_9ACTN</name>
<organism evidence="2 3">
    <name type="scientific">Longispora fulva</name>
    <dbReference type="NCBI Taxonomy" id="619741"/>
    <lineage>
        <taxon>Bacteria</taxon>
        <taxon>Bacillati</taxon>
        <taxon>Actinomycetota</taxon>
        <taxon>Actinomycetes</taxon>
        <taxon>Micromonosporales</taxon>
        <taxon>Micromonosporaceae</taxon>
        <taxon>Longispora</taxon>
    </lineage>
</organism>
<dbReference type="Gene3D" id="3.30.1330.40">
    <property type="entry name" value="RutC-like"/>
    <property type="match status" value="1"/>
</dbReference>
<dbReference type="EC" id="3.5.99.10" evidence="2"/>
<evidence type="ECO:0000313" key="2">
    <source>
        <dbReference type="EMBL" id="MBG6136554.1"/>
    </source>
</evidence>
<keyword evidence="2" id="KW-0378">Hydrolase</keyword>
<accession>A0A8J7GDC4</accession>
<dbReference type="GO" id="GO:0120241">
    <property type="term" value="F:2-iminobutanoate/2-iminopropanoate deaminase"/>
    <property type="evidence" value="ECO:0007669"/>
    <property type="project" value="UniProtKB-EC"/>
</dbReference>
<comment type="similarity">
    <text evidence="1">Belongs to the RutC family.</text>
</comment>
<dbReference type="RefSeq" id="WP_197003517.1">
    <property type="nucleotide sequence ID" value="NZ_BONS01000016.1"/>
</dbReference>
<protein>
    <submittedName>
        <fullName evidence="2">2-iminobutanoate/2-iminopropanoate deaminase</fullName>
        <ecNumber evidence="2">3.5.99.10</ecNumber>
    </submittedName>
</protein>
<dbReference type="FunFam" id="3.30.1330.40:FF:000001">
    <property type="entry name" value="L-PSP family endoribonuclease"/>
    <property type="match status" value="1"/>
</dbReference>
<proteinExistence type="inferred from homology"/>
<dbReference type="Pfam" id="PF01042">
    <property type="entry name" value="Ribonuc_L-PSP"/>
    <property type="match status" value="1"/>
</dbReference>
<dbReference type="InterPro" id="IPR035959">
    <property type="entry name" value="RutC-like_sf"/>
</dbReference>
<dbReference type="InterPro" id="IPR006175">
    <property type="entry name" value="YjgF/YER057c/UK114"/>
</dbReference>
<evidence type="ECO:0000256" key="1">
    <source>
        <dbReference type="ARBA" id="ARBA00010552"/>
    </source>
</evidence>
<evidence type="ECO:0000313" key="3">
    <source>
        <dbReference type="Proteomes" id="UP000622552"/>
    </source>
</evidence>
<dbReference type="Proteomes" id="UP000622552">
    <property type="component" value="Unassembled WGS sequence"/>
</dbReference>
<dbReference type="EMBL" id="JADOUF010000001">
    <property type="protein sequence ID" value="MBG6136554.1"/>
    <property type="molecule type" value="Genomic_DNA"/>
</dbReference>
<dbReference type="PANTHER" id="PTHR11803">
    <property type="entry name" value="2-IMINOBUTANOATE/2-IMINOPROPANOATE DEAMINASE RIDA"/>
    <property type="match status" value="1"/>
</dbReference>